<dbReference type="PANTHER" id="PTHR34975">
    <property type="entry name" value="SPORE GERMINATION PROTEIN A2"/>
    <property type="match status" value="1"/>
</dbReference>
<dbReference type="OrthoDB" id="1675410at2"/>
<comment type="subcellular location">
    <subcellularLocation>
        <location evidence="1">Membrane</location>
        <topology evidence="1">Multi-pass membrane protein</topology>
    </subcellularLocation>
</comment>
<dbReference type="Proteomes" id="UP000093514">
    <property type="component" value="Unassembled WGS sequence"/>
</dbReference>
<comment type="caution">
    <text evidence="8">The sequence shown here is derived from an EMBL/GenBank/DDBJ whole genome shotgun (WGS) entry which is preliminary data.</text>
</comment>
<keyword evidence="9" id="KW-1185">Reference proteome</keyword>
<reference evidence="9" key="1">
    <citation type="submission" date="2016-07" db="EMBL/GenBank/DDBJ databases">
        <authorList>
            <person name="Florea S."/>
            <person name="Webb J.S."/>
            <person name="Jaromczyk J."/>
            <person name="Schardl C.L."/>
        </authorList>
    </citation>
    <scope>NUCLEOTIDE SEQUENCE [LARGE SCALE GENOMIC DNA]</scope>
    <source>
        <strain evidence="9">Z6</strain>
    </source>
</reference>
<dbReference type="PANTHER" id="PTHR34975:SF2">
    <property type="entry name" value="SPORE GERMINATION PROTEIN A2"/>
    <property type="match status" value="1"/>
</dbReference>
<evidence type="ECO:0000256" key="3">
    <source>
        <dbReference type="ARBA" id="ARBA00022448"/>
    </source>
</evidence>
<organism evidence="8 9">
    <name type="scientific">Orenia metallireducens</name>
    <dbReference type="NCBI Taxonomy" id="1413210"/>
    <lineage>
        <taxon>Bacteria</taxon>
        <taxon>Bacillati</taxon>
        <taxon>Bacillota</taxon>
        <taxon>Clostridia</taxon>
        <taxon>Halanaerobiales</taxon>
        <taxon>Halobacteroidaceae</taxon>
        <taxon>Orenia</taxon>
    </lineage>
</organism>
<accession>A0A1C0AB12</accession>
<dbReference type="GO" id="GO:0016020">
    <property type="term" value="C:membrane"/>
    <property type="evidence" value="ECO:0007669"/>
    <property type="project" value="UniProtKB-SubCell"/>
</dbReference>
<evidence type="ECO:0000313" key="9">
    <source>
        <dbReference type="Proteomes" id="UP000093514"/>
    </source>
</evidence>
<evidence type="ECO:0008006" key="10">
    <source>
        <dbReference type="Google" id="ProtNLM"/>
    </source>
</evidence>
<keyword evidence="7" id="KW-0472">Membrane</keyword>
<comment type="similarity">
    <text evidence="2">Belongs to the amino acid-polyamine-organocation (APC) superfamily. Spore germination protein (SGP) (TC 2.A.3.9) family.</text>
</comment>
<protein>
    <recommendedName>
        <fullName evidence="10">Spore germination protein KB</fullName>
    </recommendedName>
</protein>
<evidence type="ECO:0000256" key="1">
    <source>
        <dbReference type="ARBA" id="ARBA00004141"/>
    </source>
</evidence>
<evidence type="ECO:0000313" key="8">
    <source>
        <dbReference type="EMBL" id="OCL27573.1"/>
    </source>
</evidence>
<evidence type="ECO:0000256" key="5">
    <source>
        <dbReference type="ARBA" id="ARBA00022692"/>
    </source>
</evidence>
<keyword evidence="3" id="KW-0813">Transport</keyword>
<dbReference type="Pfam" id="PF03845">
    <property type="entry name" value="Spore_permease"/>
    <property type="match status" value="1"/>
</dbReference>
<dbReference type="NCBIfam" id="TIGR00912">
    <property type="entry name" value="2A0309"/>
    <property type="match status" value="1"/>
</dbReference>
<name>A0A1C0AB12_9FIRM</name>
<keyword evidence="5" id="KW-0812">Transmembrane</keyword>
<sequence length="363" mass="41004">MSLEEGRISRLQLFLLVSGFIMGAELITSITSINVGKYNFLVMIGAIVEGVIIAYIFISLIEKFPGKTLVGINDVIYGKYLGRIISSLYIIHFILSISLHVRYFGDFFLSLLFPEMPLVFIMSLLLIIANYSIKNGIEVMTRCSFILIIMFVSEVVITTVLLIPQMDFSNFLPLFDIELKSFLKAVHAMAAIVFGDLIVFFMIIPYVNETKNIKKTTIAGILFGGFILLIILFRNISILGVTARIYSYPSFQSVRLINIREVISRIEILVVAGVIFLMFLRVAVIYYSSIIGMAKLLNLRSYLPLITPIGIIALNIGLLLIENTIEQFEFGLETYHIYAVPFEIGIPLLSLIIAKFKRKEYLN</sequence>
<dbReference type="InterPro" id="IPR004761">
    <property type="entry name" value="Spore_GerAB"/>
</dbReference>
<keyword evidence="4" id="KW-0309">Germination</keyword>
<dbReference type="EMBL" id="LWDV01000007">
    <property type="protein sequence ID" value="OCL27573.1"/>
    <property type="molecule type" value="Genomic_DNA"/>
</dbReference>
<evidence type="ECO:0000256" key="4">
    <source>
        <dbReference type="ARBA" id="ARBA00022544"/>
    </source>
</evidence>
<gene>
    <name evidence="8" type="ORF">U472_03190</name>
</gene>
<keyword evidence="6" id="KW-1133">Transmembrane helix</keyword>
<evidence type="ECO:0000256" key="6">
    <source>
        <dbReference type="ARBA" id="ARBA00022989"/>
    </source>
</evidence>
<proteinExistence type="inferred from homology"/>
<dbReference type="GO" id="GO:0009847">
    <property type="term" value="P:spore germination"/>
    <property type="evidence" value="ECO:0007669"/>
    <property type="project" value="InterPro"/>
</dbReference>
<dbReference type="RefSeq" id="WP_068715450.1">
    <property type="nucleotide sequence ID" value="NZ_LWDV01000007.1"/>
</dbReference>
<evidence type="ECO:0000256" key="7">
    <source>
        <dbReference type="ARBA" id="ARBA00023136"/>
    </source>
</evidence>
<evidence type="ECO:0000256" key="2">
    <source>
        <dbReference type="ARBA" id="ARBA00007998"/>
    </source>
</evidence>
<dbReference type="AlphaFoldDB" id="A0A1C0AB12"/>
<reference evidence="8 9" key="2">
    <citation type="submission" date="2016-08" db="EMBL/GenBank/DDBJ databases">
        <title>Orenia metallireducens sp. nov. strain Z6, a Novel Metal-reducing Firmicute from the Deep Subsurface.</title>
        <authorList>
            <person name="Maxim B.I."/>
            <person name="Kenneth K."/>
            <person name="Flynn T.M."/>
            <person name="Oloughlin E.J."/>
            <person name="Locke R.A."/>
            <person name="Weber J.R."/>
            <person name="Egan S.M."/>
            <person name="Mackie R.I."/>
            <person name="Cann I.K."/>
        </authorList>
    </citation>
    <scope>NUCLEOTIDE SEQUENCE [LARGE SCALE GENOMIC DNA]</scope>
    <source>
        <strain evidence="8 9">Z6</strain>
    </source>
</reference>